<dbReference type="InterPro" id="IPR003439">
    <property type="entry name" value="ABC_transporter-like_ATP-bd"/>
</dbReference>
<comment type="caution">
    <text evidence="14">The sequence shown here is derived from an EMBL/GenBank/DDBJ whole genome shotgun (WGS) entry which is preliminary data.</text>
</comment>
<evidence type="ECO:0000256" key="5">
    <source>
        <dbReference type="ARBA" id="ARBA00022741"/>
    </source>
</evidence>
<feature type="transmembrane region" description="Helical" evidence="11">
    <location>
        <begin position="21"/>
        <end position="46"/>
    </location>
</feature>
<name>A0AAV5NNC0_9VIBR</name>
<evidence type="ECO:0000256" key="1">
    <source>
        <dbReference type="ARBA" id="ARBA00004651"/>
    </source>
</evidence>
<feature type="transmembrane region" description="Helical" evidence="11">
    <location>
        <begin position="168"/>
        <end position="185"/>
    </location>
</feature>
<dbReference type="PANTHER" id="PTHR43394">
    <property type="entry name" value="ATP-DEPENDENT PERMEASE MDL1, MITOCHONDRIAL"/>
    <property type="match status" value="1"/>
</dbReference>
<dbReference type="InterPro" id="IPR003593">
    <property type="entry name" value="AAA+_ATPase"/>
</dbReference>
<dbReference type="AlphaFoldDB" id="A0AAV5NNC0"/>
<dbReference type="CDD" id="cd18552">
    <property type="entry name" value="ABC_6TM_MsbA_like"/>
    <property type="match status" value="1"/>
</dbReference>
<evidence type="ECO:0000256" key="6">
    <source>
        <dbReference type="ARBA" id="ARBA00022840"/>
    </source>
</evidence>
<keyword evidence="10 11" id="KW-0472">Membrane</keyword>
<dbReference type="InterPro" id="IPR017871">
    <property type="entry name" value="ABC_transporter-like_CS"/>
</dbReference>
<evidence type="ECO:0000256" key="10">
    <source>
        <dbReference type="ARBA" id="ARBA00023136"/>
    </source>
</evidence>
<dbReference type="RefSeq" id="WP_126610194.1">
    <property type="nucleotide sequence ID" value="NZ_AP025144.1"/>
</dbReference>
<evidence type="ECO:0000259" key="12">
    <source>
        <dbReference type="PROSITE" id="PS50893"/>
    </source>
</evidence>
<dbReference type="EMBL" id="BSNX01000008">
    <property type="protein sequence ID" value="GLQ71883.1"/>
    <property type="molecule type" value="Genomic_DNA"/>
</dbReference>
<dbReference type="InterPro" id="IPR011917">
    <property type="entry name" value="ABC_transpr_lipidA"/>
</dbReference>
<dbReference type="PROSITE" id="PS00211">
    <property type="entry name" value="ABC_TRANSPORTER_1"/>
    <property type="match status" value="1"/>
</dbReference>
<dbReference type="SUPFAM" id="SSF52540">
    <property type="entry name" value="P-loop containing nucleoside triphosphate hydrolases"/>
    <property type="match status" value="1"/>
</dbReference>
<keyword evidence="15" id="KW-1185">Reference proteome</keyword>
<feature type="domain" description="ABC transmembrane type-1" evidence="13">
    <location>
        <begin position="29"/>
        <end position="310"/>
    </location>
</feature>
<keyword evidence="3" id="KW-1003">Cell membrane</keyword>
<accession>A0AAV5NNC0</accession>
<dbReference type="Pfam" id="PF00664">
    <property type="entry name" value="ABC_membrane"/>
    <property type="match status" value="1"/>
</dbReference>
<dbReference type="GO" id="GO:0005886">
    <property type="term" value="C:plasma membrane"/>
    <property type="evidence" value="ECO:0007669"/>
    <property type="project" value="UniProtKB-SubCell"/>
</dbReference>
<dbReference type="SMART" id="SM00382">
    <property type="entry name" value="AAA"/>
    <property type="match status" value="1"/>
</dbReference>
<comment type="subcellular location">
    <subcellularLocation>
        <location evidence="1">Cell membrane</location>
        <topology evidence="1">Multi-pass membrane protein</topology>
    </subcellularLocation>
</comment>
<dbReference type="InterPro" id="IPR039421">
    <property type="entry name" value="Type_1_exporter"/>
</dbReference>
<evidence type="ECO:0000256" key="7">
    <source>
        <dbReference type="ARBA" id="ARBA00022967"/>
    </source>
</evidence>
<keyword evidence="5" id="KW-0547">Nucleotide-binding</keyword>
<evidence type="ECO:0000256" key="4">
    <source>
        <dbReference type="ARBA" id="ARBA00022692"/>
    </source>
</evidence>
<dbReference type="InterPro" id="IPR027417">
    <property type="entry name" value="P-loop_NTPase"/>
</dbReference>
<dbReference type="InterPro" id="IPR036640">
    <property type="entry name" value="ABC1_TM_sf"/>
</dbReference>
<evidence type="ECO:0000313" key="15">
    <source>
        <dbReference type="Proteomes" id="UP001156690"/>
    </source>
</evidence>
<feature type="transmembrane region" description="Helical" evidence="11">
    <location>
        <begin position="143"/>
        <end position="162"/>
    </location>
</feature>
<feature type="transmembrane region" description="Helical" evidence="11">
    <location>
        <begin position="66"/>
        <end position="92"/>
    </location>
</feature>
<evidence type="ECO:0000256" key="9">
    <source>
        <dbReference type="ARBA" id="ARBA00023055"/>
    </source>
</evidence>
<evidence type="ECO:0000313" key="14">
    <source>
        <dbReference type="EMBL" id="GLQ71883.1"/>
    </source>
</evidence>
<evidence type="ECO:0000256" key="11">
    <source>
        <dbReference type="SAM" id="Phobius"/>
    </source>
</evidence>
<dbReference type="PANTHER" id="PTHR43394:SF1">
    <property type="entry name" value="ATP-BINDING CASSETTE SUB-FAMILY B MEMBER 10, MITOCHONDRIAL"/>
    <property type="match status" value="1"/>
</dbReference>
<dbReference type="PROSITE" id="PS50893">
    <property type="entry name" value="ABC_TRANSPORTER_2"/>
    <property type="match status" value="1"/>
</dbReference>
<dbReference type="PROSITE" id="PS50929">
    <property type="entry name" value="ABC_TM1F"/>
    <property type="match status" value="1"/>
</dbReference>
<gene>
    <name evidence="14" type="primary">msbA_1</name>
    <name evidence="14" type="ORF">GCM10007932_12430</name>
</gene>
<proteinExistence type="predicted"/>
<evidence type="ECO:0000256" key="3">
    <source>
        <dbReference type="ARBA" id="ARBA00022475"/>
    </source>
</evidence>
<dbReference type="Pfam" id="PF00005">
    <property type="entry name" value="ABC_tran"/>
    <property type="match status" value="1"/>
</dbReference>
<feature type="transmembrane region" description="Helical" evidence="11">
    <location>
        <begin position="250"/>
        <end position="272"/>
    </location>
</feature>
<keyword evidence="2" id="KW-0813">Transport</keyword>
<dbReference type="Gene3D" id="1.20.1560.10">
    <property type="entry name" value="ABC transporter type 1, transmembrane domain"/>
    <property type="match status" value="1"/>
</dbReference>
<reference evidence="15" key="1">
    <citation type="journal article" date="2019" name="Int. J. Syst. Evol. Microbiol.">
        <title>The Global Catalogue of Microorganisms (GCM) 10K type strain sequencing project: providing services to taxonomists for standard genome sequencing and annotation.</title>
        <authorList>
            <consortium name="The Broad Institute Genomics Platform"/>
            <consortium name="The Broad Institute Genome Sequencing Center for Infectious Disease"/>
            <person name="Wu L."/>
            <person name="Ma J."/>
        </authorList>
    </citation>
    <scope>NUCLEOTIDE SEQUENCE [LARGE SCALE GENOMIC DNA]</scope>
    <source>
        <strain evidence="15">NBRC 15640</strain>
    </source>
</reference>
<dbReference type="Gene3D" id="3.40.50.300">
    <property type="entry name" value="P-loop containing nucleotide triphosphate hydrolases"/>
    <property type="match status" value="1"/>
</dbReference>
<dbReference type="GO" id="GO:0034040">
    <property type="term" value="F:ATPase-coupled lipid transmembrane transporter activity"/>
    <property type="evidence" value="ECO:0007669"/>
    <property type="project" value="InterPro"/>
</dbReference>
<dbReference type="SUPFAM" id="SSF90123">
    <property type="entry name" value="ABC transporter transmembrane region"/>
    <property type="match status" value="1"/>
</dbReference>
<sequence length="588" mass="64488">MTVIKDKKSIEQFKRLLPYISVYKLAIGGAIVALAINALSDIYMLSLLKPILDEGFGDLESNYLQILPFIILGTALLRGCSGFVYGYLLSWVSSNIVMKLRRELFNHLMKMPVSYFSKESTGTLLSKITYDTEQVAGATSSTLITLVREIVTIFGLLALMFWTSWQLSSVLLIVCPVIGILISVISKRLKKVSHNIQNEMGNLATSSEQMLKGHKEVLSFGGQKKEVCRFEGVTNQVRQQNMKLIVAQQVSSPVIQTIASFALVAVLYIASMDNIHDQLSAGTFTVVFASMYSLLRPLRGLTNVLSEFQRGMAACESLFEILDKPTESNTGKHTQDSTEGNIRFDGVSFGYEGAAGKALDNISIDIPTNKMTAIVGRSGSGKSTLVQLLPRLYSVDSGSVLLDGVNVEDYELSNLRTHISSVSQDIHLFSDSIANNIAYPALENAKRSEIENAAKLANAHEFIVQLPEGYDTEIGQNGVTLSGGQRQRLAIARALLKKSKVLILDEATSALDTESERAIQEALANIQKEKTLVVIAHRLSTIEHADNIIVVEQGRVSGQGTHQELLNSDPVYSKLYQSLKSKEQEAQA</sequence>
<dbReference type="GO" id="GO:0016887">
    <property type="term" value="F:ATP hydrolysis activity"/>
    <property type="evidence" value="ECO:0007669"/>
    <property type="project" value="InterPro"/>
</dbReference>
<dbReference type="InterPro" id="IPR011527">
    <property type="entry name" value="ABC1_TM_dom"/>
</dbReference>
<evidence type="ECO:0000256" key="8">
    <source>
        <dbReference type="ARBA" id="ARBA00022989"/>
    </source>
</evidence>
<dbReference type="FunFam" id="3.40.50.300:FF:000140">
    <property type="entry name" value="Lipid A export ATP-binding/permease protein MsbA"/>
    <property type="match status" value="1"/>
</dbReference>
<keyword evidence="6 14" id="KW-0067">ATP-binding</keyword>
<keyword evidence="7" id="KW-1278">Translocase</keyword>
<organism evidence="14 15">
    <name type="scientific">Vibrio penaeicida</name>
    <dbReference type="NCBI Taxonomy" id="104609"/>
    <lineage>
        <taxon>Bacteria</taxon>
        <taxon>Pseudomonadati</taxon>
        <taxon>Pseudomonadota</taxon>
        <taxon>Gammaproteobacteria</taxon>
        <taxon>Vibrionales</taxon>
        <taxon>Vibrionaceae</taxon>
        <taxon>Vibrio</taxon>
    </lineage>
</organism>
<feature type="domain" description="ABC transporter" evidence="12">
    <location>
        <begin position="342"/>
        <end position="578"/>
    </location>
</feature>
<dbReference type="GO" id="GO:0005524">
    <property type="term" value="F:ATP binding"/>
    <property type="evidence" value="ECO:0007669"/>
    <property type="project" value="UniProtKB-KW"/>
</dbReference>
<keyword evidence="4 11" id="KW-0812">Transmembrane</keyword>
<keyword evidence="9" id="KW-0445">Lipid transport</keyword>
<evidence type="ECO:0000259" key="13">
    <source>
        <dbReference type="PROSITE" id="PS50929"/>
    </source>
</evidence>
<dbReference type="NCBIfam" id="TIGR02203">
    <property type="entry name" value="MsbA_lipidA"/>
    <property type="match status" value="1"/>
</dbReference>
<keyword evidence="8 11" id="KW-1133">Transmembrane helix</keyword>
<evidence type="ECO:0000256" key="2">
    <source>
        <dbReference type="ARBA" id="ARBA00022448"/>
    </source>
</evidence>
<protein>
    <submittedName>
        <fullName evidence="14">Lipid A export ATP-binding/permease protein MsbA</fullName>
    </submittedName>
</protein>
<dbReference type="GO" id="GO:0015421">
    <property type="term" value="F:ABC-type oligopeptide transporter activity"/>
    <property type="evidence" value="ECO:0007669"/>
    <property type="project" value="TreeGrafter"/>
</dbReference>
<dbReference type="Proteomes" id="UP001156690">
    <property type="component" value="Unassembled WGS sequence"/>
</dbReference>